<feature type="coiled-coil region" evidence="1">
    <location>
        <begin position="177"/>
        <end position="204"/>
    </location>
</feature>
<keyword evidence="2" id="KW-1133">Transmembrane helix</keyword>
<reference evidence="3 4" key="1">
    <citation type="journal article" date="2014" name="Int. J. Syst. Evol. Microbiol.">
        <title>Complete genome sequence of Corynebacterium casei LMG S-19264T (=DSM 44701T), isolated from a smear-ripened cheese.</title>
        <authorList>
            <consortium name="US DOE Joint Genome Institute (JGI-PGF)"/>
            <person name="Walter F."/>
            <person name="Albersmeier A."/>
            <person name="Kalinowski J."/>
            <person name="Ruckert C."/>
        </authorList>
    </citation>
    <scope>NUCLEOTIDE SEQUENCE [LARGE SCALE GENOMIC DNA]</scope>
    <source>
        <strain evidence="3 4">NBRC 110095</strain>
    </source>
</reference>
<evidence type="ECO:0000313" key="4">
    <source>
        <dbReference type="Proteomes" id="UP001156870"/>
    </source>
</evidence>
<evidence type="ECO:0000256" key="2">
    <source>
        <dbReference type="SAM" id="Phobius"/>
    </source>
</evidence>
<feature type="transmembrane region" description="Helical" evidence="2">
    <location>
        <begin position="24"/>
        <end position="45"/>
    </location>
</feature>
<evidence type="ECO:0000256" key="1">
    <source>
        <dbReference type="SAM" id="Coils"/>
    </source>
</evidence>
<keyword evidence="2" id="KW-0472">Membrane</keyword>
<name>A0AA37TDL1_9GAMM</name>
<dbReference type="Proteomes" id="UP001156870">
    <property type="component" value="Unassembled WGS sequence"/>
</dbReference>
<sequence>MVALPANKFTLQVEVVLNSLRRFWGVYVLFMVIVGQFGAASATWAQSGVMYRYTNNEGVKVINHTVPPEYVQNGYEVINSHGDVIRVIEPSLTDEQLELKAEQAKLDEWDRDLMRRYSTVSDVEAAKARRLKEIDTSVAILKGNIRGFDAQIAREQSKAADFERRGRQVPEAVLINIKNFNEEKSAAERLIEARKEDYQRVEAQYDKDIERFRLIVERRNSVSVSAGNGR</sequence>
<keyword evidence="2" id="KW-0812">Transmembrane</keyword>
<evidence type="ECO:0008006" key="5">
    <source>
        <dbReference type="Google" id="ProtNLM"/>
    </source>
</evidence>
<dbReference type="RefSeq" id="WP_232592822.1">
    <property type="nucleotide sequence ID" value="NZ_BSPD01000065.1"/>
</dbReference>
<accession>A0AA37TDL1</accession>
<dbReference type="EMBL" id="BSPD01000065">
    <property type="protein sequence ID" value="GLS27147.1"/>
    <property type="molecule type" value="Genomic_DNA"/>
</dbReference>
<dbReference type="AlphaFoldDB" id="A0AA37TDL1"/>
<evidence type="ECO:0000313" key="3">
    <source>
        <dbReference type="EMBL" id="GLS27147.1"/>
    </source>
</evidence>
<protein>
    <recommendedName>
        <fullName evidence="5">DUF4124 domain-containing protein</fullName>
    </recommendedName>
</protein>
<keyword evidence="4" id="KW-1185">Reference proteome</keyword>
<comment type="caution">
    <text evidence="3">The sequence shown here is derived from an EMBL/GenBank/DDBJ whole genome shotgun (WGS) entry which is preliminary data.</text>
</comment>
<organism evidence="3 4">
    <name type="scientific">Marinibactrum halimedae</name>
    <dbReference type="NCBI Taxonomy" id="1444977"/>
    <lineage>
        <taxon>Bacteria</taxon>
        <taxon>Pseudomonadati</taxon>
        <taxon>Pseudomonadota</taxon>
        <taxon>Gammaproteobacteria</taxon>
        <taxon>Cellvibrionales</taxon>
        <taxon>Cellvibrionaceae</taxon>
        <taxon>Marinibactrum</taxon>
    </lineage>
</organism>
<keyword evidence="1" id="KW-0175">Coiled coil</keyword>
<proteinExistence type="predicted"/>
<gene>
    <name evidence="3" type="ORF">GCM10007877_28660</name>
</gene>